<protein>
    <submittedName>
        <fullName evidence="1">Uncharacterized protein</fullName>
    </submittedName>
</protein>
<sequence>MNDDKKWGEILSEVEELCDLHGDAICDFRKCRDFNNRLSSLLQRFEEMECYKISDRMMDALMYCRPKTVTHCKDAYYVKGVLERIKDIIREGNAKCK</sequence>
<name>A0A520KVJ1_9EURY</name>
<accession>A0A520KVJ1</accession>
<organism evidence="1 2">
    <name type="scientific">Candidatus Methanolliviera hydrocarbonicum</name>
    <dbReference type="NCBI Taxonomy" id="2491085"/>
    <lineage>
        <taxon>Archaea</taxon>
        <taxon>Methanobacteriati</taxon>
        <taxon>Methanobacteriota</taxon>
        <taxon>Candidatus Methanoliparia</taxon>
        <taxon>Candidatus Methanoliparales</taxon>
        <taxon>Candidatus Methanollivieraceae</taxon>
        <taxon>Candidatus Methanolliviera</taxon>
    </lineage>
</organism>
<dbReference type="Proteomes" id="UP000320766">
    <property type="component" value="Unassembled WGS sequence"/>
</dbReference>
<reference evidence="1 2" key="1">
    <citation type="journal article" date="2019" name="Nat. Microbiol.">
        <title>Wide diversity of methane and short-chain alkane metabolisms in uncultured archaea.</title>
        <authorList>
            <person name="Borrel G."/>
            <person name="Adam P.S."/>
            <person name="McKay L.J."/>
            <person name="Chen L.X."/>
            <person name="Sierra-Garcia I.N."/>
            <person name="Sieber C.M."/>
            <person name="Letourneur Q."/>
            <person name="Ghozlane A."/>
            <person name="Andersen G.L."/>
            <person name="Li W.J."/>
            <person name="Hallam S.J."/>
            <person name="Muyzer G."/>
            <person name="de Oliveira V.M."/>
            <person name="Inskeep W.P."/>
            <person name="Banfield J.F."/>
            <person name="Gribaldo S."/>
        </authorList>
    </citation>
    <scope>NUCLEOTIDE SEQUENCE [LARGE SCALE GENOMIC DNA]</scope>
    <source>
        <strain evidence="1">NM1b</strain>
    </source>
</reference>
<comment type="caution">
    <text evidence="1">The sequence shown here is derived from an EMBL/GenBank/DDBJ whole genome shotgun (WGS) entry which is preliminary data.</text>
</comment>
<dbReference type="EMBL" id="RXIL01000117">
    <property type="protein sequence ID" value="RZN68052.1"/>
    <property type="molecule type" value="Genomic_DNA"/>
</dbReference>
<dbReference type="AlphaFoldDB" id="A0A520KVJ1"/>
<gene>
    <name evidence="1" type="ORF">EF807_06505</name>
</gene>
<evidence type="ECO:0000313" key="1">
    <source>
        <dbReference type="EMBL" id="RZN68052.1"/>
    </source>
</evidence>
<evidence type="ECO:0000313" key="2">
    <source>
        <dbReference type="Proteomes" id="UP000320766"/>
    </source>
</evidence>
<proteinExistence type="predicted"/>